<dbReference type="InterPro" id="IPR014025">
    <property type="entry name" value="Glutaredoxin_subgr"/>
</dbReference>
<accession>J7RZN4</accession>
<dbReference type="eggNOG" id="KOG1752">
    <property type="taxonomic scope" value="Eukaryota"/>
</dbReference>
<keyword evidence="3" id="KW-0472">Membrane</keyword>
<dbReference type="RefSeq" id="XP_022464943.1">
    <property type="nucleotide sequence ID" value="XM_022608447.1"/>
</dbReference>
<evidence type="ECO:0000256" key="1">
    <source>
        <dbReference type="ARBA" id="ARBA00023157"/>
    </source>
</evidence>
<dbReference type="PROSITE" id="PS00195">
    <property type="entry name" value="GLUTAREDOXIN_1"/>
    <property type="match status" value="1"/>
</dbReference>
<reference evidence="6" key="2">
    <citation type="submission" date="2012-08" db="EMBL/GenBank/DDBJ databases">
        <title>Genome sequence of Kazachstania naganishii.</title>
        <authorList>
            <person name="Gordon J.L."/>
            <person name="Armisen D."/>
            <person name="Proux-Wera E."/>
            <person name="OhEigeartaigh S.S."/>
            <person name="Byrne K.P."/>
            <person name="Wolfe K.H."/>
        </authorList>
    </citation>
    <scope>NUCLEOTIDE SEQUENCE [LARGE SCALE GENOMIC DNA]</scope>
    <source>
        <strain evidence="6">ATCC MYA-139 / BCRC 22969 / CBS 8797 / CCRC 22969 / KCTC 17520 / NBRC 10181 / NCYC 3082</strain>
    </source>
</reference>
<proteinExistence type="predicted"/>
<sequence length="142" mass="16324">MQFYLQVILIVSTLVIFGIYFILNKEEPVVVTEETLRYVKKQIDDNAVFVAVKTWCPYCKATIVTLLDQMKVPASKIKVLKLNELKHGREIQEALFQMNGQKTVPHIYINQIFIGGNSDLEELRVSGKLRNLLGEVIEKDKK</sequence>
<gene>
    <name evidence="5" type="primary">KNAG0F00250</name>
    <name evidence="5" type="ordered locus">KNAG_0F00250</name>
</gene>
<dbReference type="InterPro" id="IPR036249">
    <property type="entry name" value="Thioredoxin-like_sf"/>
</dbReference>
<dbReference type="PANTHER" id="PTHR45694:SF18">
    <property type="entry name" value="GLUTAREDOXIN-1-RELATED"/>
    <property type="match status" value="1"/>
</dbReference>
<feature type="domain" description="Glutaredoxin" evidence="4">
    <location>
        <begin position="48"/>
        <end position="114"/>
    </location>
</feature>
<dbReference type="PRINTS" id="PR00160">
    <property type="entry name" value="GLUTAREDOXIN"/>
</dbReference>
<keyword evidence="2" id="KW-0676">Redox-active center</keyword>
<dbReference type="PROSITE" id="PS51354">
    <property type="entry name" value="GLUTAREDOXIN_2"/>
    <property type="match status" value="1"/>
</dbReference>
<dbReference type="GO" id="GO:0005739">
    <property type="term" value="C:mitochondrion"/>
    <property type="evidence" value="ECO:0007669"/>
    <property type="project" value="EnsemblFungi"/>
</dbReference>
<dbReference type="GO" id="GO:0004602">
    <property type="term" value="F:glutathione peroxidase activity"/>
    <property type="evidence" value="ECO:0007669"/>
    <property type="project" value="EnsemblFungi"/>
</dbReference>
<dbReference type="GO" id="GO:0005634">
    <property type="term" value="C:nucleus"/>
    <property type="evidence" value="ECO:0007669"/>
    <property type="project" value="TreeGrafter"/>
</dbReference>
<feature type="transmembrane region" description="Helical" evidence="3">
    <location>
        <begin position="6"/>
        <end position="23"/>
    </location>
</feature>
<reference evidence="5 6" key="1">
    <citation type="journal article" date="2011" name="Proc. Natl. Acad. Sci. U.S.A.">
        <title>Evolutionary erosion of yeast sex chromosomes by mating-type switching accidents.</title>
        <authorList>
            <person name="Gordon J.L."/>
            <person name="Armisen D."/>
            <person name="Proux-Wera E."/>
            <person name="Oheigeartaigh S.S."/>
            <person name="Byrne K.P."/>
            <person name="Wolfe K.H."/>
        </authorList>
    </citation>
    <scope>NUCLEOTIDE SEQUENCE [LARGE SCALE GENOMIC DNA]</scope>
    <source>
        <strain evidence="6">ATCC MYA-139 / BCRC 22969 / CBS 8797 / CCRC 22969 / KCTC 17520 / NBRC 10181 / NCYC 3082</strain>
    </source>
</reference>
<dbReference type="SUPFAM" id="SSF52833">
    <property type="entry name" value="Thioredoxin-like"/>
    <property type="match status" value="1"/>
</dbReference>
<dbReference type="GO" id="GO:0005829">
    <property type="term" value="C:cytosol"/>
    <property type="evidence" value="ECO:0007669"/>
    <property type="project" value="EnsemblFungi"/>
</dbReference>
<protein>
    <recommendedName>
        <fullName evidence="4">Glutaredoxin domain-containing protein</fullName>
    </recommendedName>
</protein>
<dbReference type="STRING" id="1071383.J7RZN4"/>
<evidence type="ECO:0000313" key="5">
    <source>
        <dbReference type="EMBL" id="CCK70697.1"/>
    </source>
</evidence>
<keyword evidence="3" id="KW-0812">Transmembrane</keyword>
<dbReference type="KEGG" id="kng:KNAG_0F00250"/>
<dbReference type="EMBL" id="HE978319">
    <property type="protein sequence ID" value="CCK70697.1"/>
    <property type="molecule type" value="Genomic_DNA"/>
</dbReference>
<dbReference type="OMA" id="IYTSPLC"/>
<dbReference type="GO" id="GO:0004364">
    <property type="term" value="F:glutathione transferase activity"/>
    <property type="evidence" value="ECO:0007669"/>
    <property type="project" value="EnsemblFungi"/>
</dbReference>
<dbReference type="Pfam" id="PF00462">
    <property type="entry name" value="Glutaredoxin"/>
    <property type="match status" value="1"/>
</dbReference>
<dbReference type="PANTHER" id="PTHR45694">
    <property type="entry name" value="GLUTAREDOXIN 2"/>
    <property type="match status" value="1"/>
</dbReference>
<keyword evidence="1" id="KW-1015">Disulfide bond</keyword>
<dbReference type="HOGENOM" id="CLU_026126_7_2_1"/>
<evidence type="ECO:0000256" key="3">
    <source>
        <dbReference type="SAM" id="Phobius"/>
    </source>
</evidence>
<dbReference type="GeneID" id="34526412"/>
<dbReference type="CDD" id="cd03419">
    <property type="entry name" value="GRX_GRXh_1_2_like"/>
    <property type="match status" value="1"/>
</dbReference>
<dbReference type="GO" id="GO:0015038">
    <property type="term" value="F:glutathione disulfide oxidoreductase activity"/>
    <property type="evidence" value="ECO:0007669"/>
    <property type="project" value="TreeGrafter"/>
</dbReference>
<dbReference type="Proteomes" id="UP000006310">
    <property type="component" value="Chromosome 6"/>
</dbReference>
<keyword evidence="3" id="KW-1133">Transmembrane helix</keyword>
<evidence type="ECO:0000259" key="4">
    <source>
        <dbReference type="Pfam" id="PF00462"/>
    </source>
</evidence>
<dbReference type="GO" id="GO:0034599">
    <property type="term" value="P:cellular response to oxidative stress"/>
    <property type="evidence" value="ECO:0007669"/>
    <property type="project" value="EnsemblFungi"/>
</dbReference>
<dbReference type="InterPro" id="IPR002109">
    <property type="entry name" value="Glutaredoxin"/>
</dbReference>
<dbReference type="Gene3D" id="3.40.30.10">
    <property type="entry name" value="Glutaredoxin"/>
    <property type="match status" value="1"/>
</dbReference>
<dbReference type="GO" id="GO:0006749">
    <property type="term" value="P:glutathione metabolic process"/>
    <property type="evidence" value="ECO:0007669"/>
    <property type="project" value="EnsemblFungi"/>
</dbReference>
<evidence type="ECO:0000313" key="6">
    <source>
        <dbReference type="Proteomes" id="UP000006310"/>
    </source>
</evidence>
<dbReference type="InterPro" id="IPR011767">
    <property type="entry name" value="GLR_AS"/>
</dbReference>
<name>J7RZN4_HUIN7</name>
<evidence type="ECO:0000256" key="2">
    <source>
        <dbReference type="ARBA" id="ARBA00023284"/>
    </source>
</evidence>
<dbReference type="AlphaFoldDB" id="J7RZN4"/>
<dbReference type="OrthoDB" id="418495at2759"/>
<organism evidence="5 6">
    <name type="scientific">Huiozyma naganishii (strain ATCC MYA-139 / BCRC 22969 / CBS 8797 / KCTC 17520 / NBRC 10181 / NCYC 3082 / Yp74L-3)</name>
    <name type="common">Yeast</name>
    <name type="synonym">Kazachstania naganishii</name>
    <dbReference type="NCBI Taxonomy" id="1071383"/>
    <lineage>
        <taxon>Eukaryota</taxon>
        <taxon>Fungi</taxon>
        <taxon>Dikarya</taxon>
        <taxon>Ascomycota</taxon>
        <taxon>Saccharomycotina</taxon>
        <taxon>Saccharomycetes</taxon>
        <taxon>Saccharomycetales</taxon>
        <taxon>Saccharomycetaceae</taxon>
        <taxon>Huiozyma</taxon>
    </lineage>
</organism>
<keyword evidence="6" id="KW-1185">Reference proteome</keyword>